<feature type="transmembrane region" description="Helical" evidence="1">
    <location>
        <begin position="155"/>
        <end position="177"/>
    </location>
</feature>
<sequence>MGPLHLTYGADLIGVIIAAFFRGVLTMQAFTYYSDCPEDYTIFKILVALLWSLDLTHLVLISQATFHYLVVNFGNYAALAITIPEAQLHLVFVALPTLLCQVFFLYRIWIISNHNFPVVGFLVLGCLGVTALDIAIVAEVLIYPMFKVATGHYPAIPAQTLATFVLGAVVDVAVALTMKDAVQKMVSSNWRPFSTNSIIMRVMHFTVITRLATSLLAVGCIIAYVASPETFIFMAFHYSLGRAYTNAVLARRVPLLYVATPPNLANPQV</sequence>
<evidence type="ECO:0000259" key="2">
    <source>
        <dbReference type="Pfam" id="PF20152"/>
    </source>
</evidence>
<feature type="transmembrane region" description="Helical" evidence="1">
    <location>
        <begin position="86"/>
        <end position="106"/>
    </location>
</feature>
<feature type="domain" description="DUF6534" evidence="2">
    <location>
        <begin position="168"/>
        <end position="250"/>
    </location>
</feature>
<dbReference type="PANTHER" id="PTHR40465:SF1">
    <property type="entry name" value="DUF6534 DOMAIN-CONTAINING PROTEIN"/>
    <property type="match status" value="1"/>
</dbReference>
<accession>A0AAD7HDX6</accession>
<keyword evidence="4" id="KW-1185">Reference proteome</keyword>
<organism evidence="3 4">
    <name type="scientific">Mycena metata</name>
    <dbReference type="NCBI Taxonomy" id="1033252"/>
    <lineage>
        <taxon>Eukaryota</taxon>
        <taxon>Fungi</taxon>
        <taxon>Dikarya</taxon>
        <taxon>Basidiomycota</taxon>
        <taxon>Agaricomycotina</taxon>
        <taxon>Agaricomycetes</taxon>
        <taxon>Agaricomycetidae</taxon>
        <taxon>Agaricales</taxon>
        <taxon>Marasmiineae</taxon>
        <taxon>Mycenaceae</taxon>
        <taxon>Mycena</taxon>
    </lineage>
</organism>
<comment type="caution">
    <text evidence="3">The sequence shown here is derived from an EMBL/GenBank/DDBJ whole genome shotgun (WGS) entry which is preliminary data.</text>
</comment>
<dbReference type="PANTHER" id="PTHR40465">
    <property type="entry name" value="CHROMOSOME 1, WHOLE GENOME SHOTGUN SEQUENCE"/>
    <property type="match status" value="1"/>
</dbReference>
<name>A0AAD7HDX6_9AGAR</name>
<evidence type="ECO:0000256" key="1">
    <source>
        <dbReference type="SAM" id="Phobius"/>
    </source>
</evidence>
<feature type="transmembrane region" description="Helical" evidence="1">
    <location>
        <begin position="118"/>
        <end position="143"/>
    </location>
</feature>
<feature type="transmembrane region" description="Helical" evidence="1">
    <location>
        <begin position="12"/>
        <end position="33"/>
    </location>
</feature>
<feature type="transmembrane region" description="Helical" evidence="1">
    <location>
        <begin position="45"/>
        <end position="66"/>
    </location>
</feature>
<dbReference type="EMBL" id="JARKIB010000271">
    <property type="protein sequence ID" value="KAJ7717880.1"/>
    <property type="molecule type" value="Genomic_DNA"/>
</dbReference>
<keyword evidence="1" id="KW-0812">Transmembrane</keyword>
<evidence type="ECO:0000313" key="3">
    <source>
        <dbReference type="EMBL" id="KAJ7717880.1"/>
    </source>
</evidence>
<feature type="transmembrane region" description="Helical" evidence="1">
    <location>
        <begin position="198"/>
        <end position="226"/>
    </location>
</feature>
<dbReference type="Proteomes" id="UP001215598">
    <property type="component" value="Unassembled WGS sequence"/>
</dbReference>
<dbReference type="AlphaFoldDB" id="A0AAD7HDX6"/>
<keyword evidence="1" id="KW-1133">Transmembrane helix</keyword>
<gene>
    <name evidence="3" type="ORF">B0H16DRAFT_1740338</name>
</gene>
<reference evidence="3" key="1">
    <citation type="submission" date="2023-03" db="EMBL/GenBank/DDBJ databases">
        <title>Massive genome expansion in bonnet fungi (Mycena s.s.) driven by repeated elements and novel gene families across ecological guilds.</title>
        <authorList>
            <consortium name="Lawrence Berkeley National Laboratory"/>
            <person name="Harder C.B."/>
            <person name="Miyauchi S."/>
            <person name="Viragh M."/>
            <person name="Kuo A."/>
            <person name="Thoen E."/>
            <person name="Andreopoulos B."/>
            <person name="Lu D."/>
            <person name="Skrede I."/>
            <person name="Drula E."/>
            <person name="Henrissat B."/>
            <person name="Morin E."/>
            <person name="Kohler A."/>
            <person name="Barry K."/>
            <person name="LaButti K."/>
            <person name="Morin E."/>
            <person name="Salamov A."/>
            <person name="Lipzen A."/>
            <person name="Mereny Z."/>
            <person name="Hegedus B."/>
            <person name="Baldrian P."/>
            <person name="Stursova M."/>
            <person name="Weitz H."/>
            <person name="Taylor A."/>
            <person name="Grigoriev I.V."/>
            <person name="Nagy L.G."/>
            <person name="Martin F."/>
            <person name="Kauserud H."/>
        </authorList>
    </citation>
    <scope>NUCLEOTIDE SEQUENCE</scope>
    <source>
        <strain evidence="3">CBHHK182m</strain>
    </source>
</reference>
<proteinExistence type="predicted"/>
<keyword evidence="1" id="KW-0472">Membrane</keyword>
<dbReference type="Pfam" id="PF20152">
    <property type="entry name" value="DUF6534"/>
    <property type="match status" value="1"/>
</dbReference>
<evidence type="ECO:0000313" key="4">
    <source>
        <dbReference type="Proteomes" id="UP001215598"/>
    </source>
</evidence>
<dbReference type="InterPro" id="IPR045339">
    <property type="entry name" value="DUF6534"/>
</dbReference>
<protein>
    <recommendedName>
        <fullName evidence="2">DUF6534 domain-containing protein</fullName>
    </recommendedName>
</protein>